<dbReference type="Pfam" id="PF03734">
    <property type="entry name" value="YkuD"/>
    <property type="match status" value="1"/>
</dbReference>
<dbReference type="RefSeq" id="WP_055264182.1">
    <property type="nucleotide sequence ID" value="NZ_CABIXQ010000004.1"/>
</dbReference>
<evidence type="ECO:0000313" key="4">
    <source>
        <dbReference type="EMBL" id="CUO01192.1"/>
    </source>
</evidence>
<feature type="coiled-coil region" evidence="1">
    <location>
        <begin position="176"/>
        <end position="210"/>
    </location>
</feature>
<dbReference type="AlphaFoldDB" id="A0A174BJL4"/>
<evidence type="ECO:0000313" key="5">
    <source>
        <dbReference type="Proteomes" id="UP000095594"/>
    </source>
</evidence>
<feature type="transmembrane region" description="Helical" evidence="2">
    <location>
        <begin position="12"/>
        <end position="33"/>
    </location>
</feature>
<dbReference type="OrthoDB" id="186490at2"/>
<evidence type="ECO:0000256" key="2">
    <source>
        <dbReference type="SAM" id="Phobius"/>
    </source>
</evidence>
<dbReference type="Proteomes" id="UP000095594">
    <property type="component" value="Unassembled WGS sequence"/>
</dbReference>
<protein>
    <submittedName>
        <fullName evidence="4">ErfK/YbiS/YcfS/YnhG family protein</fullName>
    </submittedName>
</protein>
<dbReference type="InterPro" id="IPR005490">
    <property type="entry name" value="LD_TPept_cat_dom"/>
</dbReference>
<organism evidence="4 5">
    <name type="scientific">Clostridium disporicum</name>
    <dbReference type="NCBI Taxonomy" id="84024"/>
    <lineage>
        <taxon>Bacteria</taxon>
        <taxon>Bacillati</taxon>
        <taxon>Bacillota</taxon>
        <taxon>Clostridia</taxon>
        <taxon>Eubacteriales</taxon>
        <taxon>Clostridiaceae</taxon>
        <taxon>Clostridium</taxon>
    </lineage>
</organism>
<keyword evidence="2" id="KW-0812">Transmembrane</keyword>
<name>A0A174BJL4_9CLOT</name>
<reference evidence="4 5" key="1">
    <citation type="submission" date="2015-09" db="EMBL/GenBank/DDBJ databases">
        <authorList>
            <consortium name="Pathogen Informatics"/>
        </authorList>
    </citation>
    <scope>NUCLEOTIDE SEQUENCE [LARGE SCALE GENOMIC DNA]</scope>
    <source>
        <strain evidence="4 5">2789STDY5834856</strain>
    </source>
</reference>
<dbReference type="GO" id="GO:0016740">
    <property type="term" value="F:transferase activity"/>
    <property type="evidence" value="ECO:0007669"/>
    <property type="project" value="InterPro"/>
</dbReference>
<keyword evidence="2" id="KW-0472">Membrane</keyword>
<feature type="domain" description="L,D-TPase catalytic" evidence="3">
    <location>
        <begin position="284"/>
        <end position="414"/>
    </location>
</feature>
<gene>
    <name evidence="4" type="ORF">ERS852471_00810</name>
</gene>
<dbReference type="EMBL" id="CYZX01000004">
    <property type="protein sequence ID" value="CUO01192.1"/>
    <property type="molecule type" value="Genomic_DNA"/>
</dbReference>
<keyword evidence="2" id="KW-1133">Transmembrane helix</keyword>
<dbReference type="PANTHER" id="PTHR38589:SF1">
    <property type="entry name" value="BLR0621 PROTEIN"/>
    <property type="match status" value="1"/>
</dbReference>
<proteinExistence type="predicted"/>
<sequence>MGRIKDYIIKRRLLIIILLVIIVAGVGIINVGVAKAEERKRISIIEDLISEGSYDDAIEKIDELTEKYSYKLDKKITDYRSILETYRYIDSCKDSIEIKEIIELLKEDYSELLKDNIFIKLNESLLQKQSDIDNHIKEMENINIFKVQIEEAIDRDIEEAKTLIEIFKRDYPDEDILALENKLKEKIGNIEKEKELLKEDETVIEEVEYEKDINNSTGIQENKLGIANTVAAQNSSQIITVVSNGGSYGELVMWQKDGNGNWFEVDRVAARLGQNGMKYASEVYEMDKCTPTGIYTVTEAFGINGNPGSGVPYRELDGSEYWVDDVDSEYYNTMQFGDPNGRWNSAEKLVDFPGYYNYSLVIDYNRWPVIPGKSSAIFLHCDMGIYTYGCVAIPQNNLVNLLTWLDPNSNPVMILDFTYEDIYNNY</sequence>
<keyword evidence="1" id="KW-0175">Coiled coil</keyword>
<dbReference type="PANTHER" id="PTHR38589">
    <property type="entry name" value="BLR0621 PROTEIN"/>
    <property type="match status" value="1"/>
</dbReference>
<evidence type="ECO:0000259" key="3">
    <source>
        <dbReference type="Pfam" id="PF03734"/>
    </source>
</evidence>
<accession>A0A174BJL4</accession>
<evidence type="ECO:0000256" key="1">
    <source>
        <dbReference type="SAM" id="Coils"/>
    </source>
</evidence>